<keyword evidence="2" id="KW-0812">Transmembrane</keyword>
<feature type="transmembrane region" description="Helical" evidence="2">
    <location>
        <begin position="42"/>
        <end position="63"/>
    </location>
</feature>
<dbReference type="InterPro" id="IPR003594">
    <property type="entry name" value="HATPase_dom"/>
</dbReference>
<dbReference type="InterPro" id="IPR036890">
    <property type="entry name" value="HATPase_C_sf"/>
</dbReference>
<keyword evidence="1" id="KW-0175">Coiled coil</keyword>
<dbReference type="SMART" id="SM00387">
    <property type="entry name" value="HATPase_c"/>
    <property type="match status" value="1"/>
</dbReference>
<dbReference type="Pfam" id="PF14501">
    <property type="entry name" value="HATPase_c_5"/>
    <property type="match status" value="1"/>
</dbReference>
<organism evidence="4 5">
    <name type="scientific">Anaerovorax odorimutans</name>
    <dbReference type="NCBI Taxonomy" id="109327"/>
    <lineage>
        <taxon>Bacteria</taxon>
        <taxon>Bacillati</taxon>
        <taxon>Bacillota</taxon>
        <taxon>Clostridia</taxon>
        <taxon>Peptostreptococcales</taxon>
        <taxon>Anaerovoracaceae</taxon>
        <taxon>Anaerovorax</taxon>
    </lineage>
</organism>
<feature type="transmembrane region" description="Helical" evidence="2">
    <location>
        <begin position="96"/>
        <end position="118"/>
    </location>
</feature>
<proteinExistence type="predicted"/>
<keyword evidence="2" id="KW-0472">Membrane</keyword>
<feature type="domain" description="Histidine kinase/HSP90-like ATPase" evidence="3">
    <location>
        <begin position="338"/>
        <end position="441"/>
    </location>
</feature>
<feature type="transmembrane region" description="Helical" evidence="2">
    <location>
        <begin position="12"/>
        <end position="30"/>
    </location>
</feature>
<protein>
    <submittedName>
        <fullName evidence="4">GHKL domain-containing protein</fullName>
    </submittedName>
</protein>
<dbReference type="CDD" id="cd16935">
    <property type="entry name" value="HATPase_AgrC-ComD-like"/>
    <property type="match status" value="1"/>
</dbReference>
<keyword evidence="5" id="KW-1185">Reference proteome</keyword>
<dbReference type="InterPro" id="IPR032834">
    <property type="entry name" value="NatK-like_C"/>
</dbReference>
<comment type="caution">
    <text evidence="4">The sequence shown here is derived from an EMBL/GenBank/DDBJ whole genome shotgun (WGS) entry which is preliminary data.</text>
</comment>
<keyword evidence="2" id="KW-1133">Transmembrane helix</keyword>
<reference evidence="4 5" key="1">
    <citation type="submission" date="2022-06" db="EMBL/GenBank/DDBJ databases">
        <title>Isolation of gut microbiota from human fecal samples.</title>
        <authorList>
            <person name="Pamer E.G."/>
            <person name="Barat B."/>
            <person name="Waligurski E."/>
            <person name="Medina S."/>
            <person name="Paddock L."/>
            <person name="Mostad J."/>
        </authorList>
    </citation>
    <scope>NUCLEOTIDE SEQUENCE [LARGE SCALE GENOMIC DNA]</scope>
    <source>
        <strain evidence="4 5">SL.3.17</strain>
    </source>
</reference>
<evidence type="ECO:0000259" key="3">
    <source>
        <dbReference type="SMART" id="SM00387"/>
    </source>
</evidence>
<dbReference type="Gene3D" id="3.30.565.10">
    <property type="entry name" value="Histidine kinase-like ATPase, C-terminal domain"/>
    <property type="match status" value="1"/>
</dbReference>
<evidence type="ECO:0000256" key="1">
    <source>
        <dbReference type="SAM" id="Coils"/>
    </source>
</evidence>
<feature type="transmembrane region" description="Helical" evidence="2">
    <location>
        <begin position="199"/>
        <end position="221"/>
    </location>
</feature>
<gene>
    <name evidence="4" type="ORF">NE619_13310</name>
</gene>
<name>A0ABT1RS54_9FIRM</name>
<evidence type="ECO:0000256" key="2">
    <source>
        <dbReference type="SAM" id="Phobius"/>
    </source>
</evidence>
<feature type="transmembrane region" description="Helical" evidence="2">
    <location>
        <begin position="130"/>
        <end position="148"/>
    </location>
</feature>
<dbReference type="PANTHER" id="PTHR40448">
    <property type="entry name" value="TWO-COMPONENT SENSOR HISTIDINE KINASE"/>
    <property type="match status" value="1"/>
</dbReference>
<dbReference type="PANTHER" id="PTHR40448:SF1">
    <property type="entry name" value="TWO-COMPONENT SENSOR HISTIDINE KINASE"/>
    <property type="match status" value="1"/>
</dbReference>
<accession>A0ABT1RS54</accession>
<feature type="transmembrane region" description="Helical" evidence="2">
    <location>
        <begin position="160"/>
        <end position="179"/>
    </location>
</feature>
<sequence length="463" mass="53104">MDRMNPETISIVLRVIVCCTVFAFFVFVPLKSRFRHNNMKTGILVLLLVIITILITVFFLTPGMCFTKYNLLGCLLWILSAVLVFHLAIKGSWFELLFIVLVVLNLYVNILAIAKVIVSAAGVNSSAVENMISIVVLLLHIPLLWLLLFKMYRRVVEFNIAFYFWKFIWIIPALAYTIFYVKIVNDYWKNIDYTGTGDILFSVLWSFATYIFFLVTLQMLIQAYNGIMAREQAKMKAAQLQMEQEQYEKLLEQMESMARIRHDLKYHLLSMNGLAERNDMEGLQSYLHELAQGNLANEEPAICENHSLDVVLRHYAAKARKSGVSVKIQADIPRKVSIADIDLCIIFGNLVKNAVEACMDQESEPKSIELKAEAKNEQLVAMIQNTYDNRIKEHEGIYESTKHEGVGIGLSSVKRIVEKYEGLMKVDYSKTMFCVYIYMTGAVKEEKREGEASNTKCEKHRES</sequence>
<evidence type="ECO:0000313" key="5">
    <source>
        <dbReference type="Proteomes" id="UP001524502"/>
    </source>
</evidence>
<feature type="transmembrane region" description="Helical" evidence="2">
    <location>
        <begin position="69"/>
        <end position="89"/>
    </location>
</feature>
<feature type="coiled-coil region" evidence="1">
    <location>
        <begin position="228"/>
        <end position="260"/>
    </location>
</feature>
<dbReference type="EMBL" id="JANFXK010000015">
    <property type="protein sequence ID" value="MCQ4637706.1"/>
    <property type="molecule type" value="Genomic_DNA"/>
</dbReference>
<dbReference type="SUPFAM" id="SSF55874">
    <property type="entry name" value="ATPase domain of HSP90 chaperone/DNA topoisomerase II/histidine kinase"/>
    <property type="match status" value="1"/>
</dbReference>
<dbReference type="Proteomes" id="UP001524502">
    <property type="component" value="Unassembled WGS sequence"/>
</dbReference>
<evidence type="ECO:0000313" key="4">
    <source>
        <dbReference type="EMBL" id="MCQ4637706.1"/>
    </source>
</evidence>